<evidence type="ECO:0000313" key="1">
    <source>
        <dbReference type="EMBL" id="EMS46458.1"/>
    </source>
</evidence>
<organism evidence="1">
    <name type="scientific">Triticum urartu</name>
    <name type="common">Red wild einkorn</name>
    <name type="synonym">Crithodium urartu</name>
    <dbReference type="NCBI Taxonomy" id="4572"/>
    <lineage>
        <taxon>Eukaryota</taxon>
        <taxon>Viridiplantae</taxon>
        <taxon>Streptophyta</taxon>
        <taxon>Embryophyta</taxon>
        <taxon>Tracheophyta</taxon>
        <taxon>Spermatophyta</taxon>
        <taxon>Magnoliopsida</taxon>
        <taxon>Liliopsida</taxon>
        <taxon>Poales</taxon>
        <taxon>Poaceae</taxon>
        <taxon>BOP clade</taxon>
        <taxon>Pooideae</taxon>
        <taxon>Triticodae</taxon>
        <taxon>Triticeae</taxon>
        <taxon>Triticinae</taxon>
        <taxon>Triticum</taxon>
    </lineage>
</organism>
<proteinExistence type="predicted"/>
<reference evidence="1" key="1">
    <citation type="journal article" date="2013" name="Nature">
        <title>Draft genome of the wheat A-genome progenitor Triticum urartu.</title>
        <authorList>
            <person name="Ling H.Q."/>
            <person name="Zhao S."/>
            <person name="Liu D."/>
            <person name="Wang J."/>
            <person name="Sun H."/>
            <person name="Zhang C."/>
            <person name="Fan H."/>
            <person name="Li D."/>
            <person name="Dong L."/>
            <person name="Tao Y."/>
            <person name="Gao C."/>
            <person name="Wu H."/>
            <person name="Li Y."/>
            <person name="Cui Y."/>
            <person name="Guo X."/>
            <person name="Zheng S."/>
            <person name="Wang B."/>
            <person name="Yu K."/>
            <person name="Liang Q."/>
            <person name="Yang W."/>
            <person name="Lou X."/>
            <person name="Chen J."/>
            <person name="Feng M."/>
            <person name="Jian J."/>
            <person name="Zhang X."/>
            <person name="Luo G."/>
            <person name="Jiang Y."/>
            <person name="Liu J."/>
            <person name="Wang Z."/>
            <person name="Sha Y."/>
            <person name="Zhang B."/>
            <person name="Wu H."/>
            <person name="Tang D."/>
            <person name="Shen Q."/>
            <person name="Xue P."/>
            <person name="Zou S."/>
            <person name="Wang X."/>
            <person name="Liu X."/>
            <person name="Wang F."/>
            <person name="Yang Y."/>
            <person name="An X."/>
            <person name="Dong Z."/>
            <person name="Zhang K."/>
            <person name="Zhang X."/>
            <person name="Luo M.C."/>
            <person name="Dvorak J."/>
            <person name="Tong Y."/>
            <person name="Wang J."/>
            <person name="Yang H."/>
            <person name="Li Z."/>
            <person name="Wang D."/>
            <person name="Zhang A."/>
            <person name="Wang J."/>
        </authorList>
    </citation>
    <scope>NUCLEOTIDE SEQUENCE</scope>
</reference>
<name>M7Y8V3_TRIUA</name>
<gene>
    <name evidence="1" type="ORF">TRIUR3_27729</name>
</gene>
<dbReference type="EMBL" id="KD274474">
    <property type="protein sequence ID" value="EMS46458.1"/>
    <property type="molecule type" value="Genomic_DNA"/>
</dbReference>
<protein>
    <submittedName>
        <fullName evidence="1">Uncharacterized protein</fullName>
    </submittedName>
</protein>
<dbReference type="AlphaFoldDB" id="M7Y8V3"/>
<accession>M7Y8V3</accession>
<sequence>MAIRHCGDVDSFFDNICLVCFHYKAKQGKRTDPSLLQENLRCDINVVVIISERQVLMKGRHHTLIPIGLHICCFGVPPVSVNGCL</sequence>